<dbReference type="Gene3D" id="3.30.700.10">
    <property type="entry name" value="Glycoprotein, Type 4 Pilin"/>
    <property type="match status" value="1"/>
</dbReference>
<dbReference type="PROSITE" id="PS00409">
    <property type="entry name" value="PROKAR_NTER_METHYL"/>
    <property type="match status" value="1"/>
</dbReference>
<dbReference type="InterPro" id="IPR045584">
    <property type="entry name" value="Pilin-like"/>
</dbReference>
<dbReference type="PANTHER" id="PTHR30093">
    <property type="entry name" value="GENERAL SECRETION PATHWAY PROTEIN G"/>
    <property type="match status" value="1"/>
</dbReference>
<dbReference type="NCBIfam" id="TIGR02532">
    <property type="entry name" value="IV_pilin_GFxxxE"/>
    <property type="match status" value="1"/>
</dbReference>
<dbReference type="InterPro" id="IPR000983">
    <property type="entry name" value="Bac_GSPG_pilin"/>
</dbReference>
<dbReference type="SUPFAM" id="SSF54523">
    <property type="entry name" value="Pili subunits"/>
    <property type="match status" value="1"/>
</dbReference>
<sequence>MQIKHNKGFTLIELLVVIAIIGILVAASFFGIQGVFENARDTQRKSDLKQFQNALGVYASRNNSLYPGRPNGGSTIDLCSYLSLTVCPNDPNYDAAIGTPTYQYRTVDGTNGTPSASAYYLWSIIEATDSDDYWVICSNGKIGVFTGSMGSGCPLP</sequence>
<evidence type="ECO:0000256" key="2">
    <source>
        <dbReference type="SAM" id="Phobius"/>
    </source>
</evidence>
<evidence type="ECO:0000313" key="3">
    <source>
        <dbReference type="EMBL" id="OGM09007.1"/>
    </source>
</evidence>
<gene>
    <name evidence="3" type="ORF">A2Z67_01185</name>
</gene>
<dbReference type="PRINTS" id="PR00813">
    <property type="entry name" value="BCTERIALGSPG"/>
</dbReference>
<name>A0A1F7X209_9BACT</name>
<dbReference type="InterPro" id="IPR012902">
    <property type="entry name" value="N_methyl_site"/>
</dbReference>
<evidence type="ECO:0000313" key="4">
    <source>
        <dbReference type="Proteomes" id="UP000176939"/>
    </source>
</evidence>
<keyword evidence="2" id="KW-0812">Transmembrane</keyword>
<dbReference type="GO" id="GO:0015627">
    <property type="term" value="C:type II protein secretion system complex"/>
    <property type="evidence" value="ECO:0007669"/>
    <property type="project" value="InterPro"/>
</dbReference>
<reference evidence="3 4" key="1">
    <citation type="journal article" date="2016" name="Nat. Commun.">
        <title>Thousands of microbial genomes shed light on interconnected biogeochemical processes in an aquifer system.</title>
        <authorList>
            <person name="Anantharaman K."/>
            <person name="Brown C.T."/>
            <person name="Hug L.A."/>
            <person name="Sharon I."/>
            <person name="Castelle C.J."/>
            <person name="Probst A.J."/>
            <person name="Thomas B.C."/>
            <person name="Singh A."/>
            <person name="Wilkins M.J."/>
            <person name="Karaoz U."/>
            <person name="Brodie E.L."/>
            <person name="Williams K.H."/>
            <person name="Hubbard S.S."/>
            <person name="Banfield J.F."/>
        </authorList>
    </citation>
    <scope>NUCLEOTIDE SEQUENCE [LARGE SCALE GENOMIC DNA]</scope>
</reference>
<dbReference type="GO" id="GO:0015628">
    <property type="term" value="P:protein secretion by the type II secretion system"/>
    <property type="evidence" value="ECO:0007669"/>
    <property type="project" value="InterPro"/>
</dbReference>
<comment type="caution">
    <text evidence="3">The sequence shown here is derived from an EMBL/GenBank/DDBJ whole genome shotgun (WGS) entry which is preliminary data.</text>
</comment>
<accession>A0A1F7X209</accession>
<organism evidence="3 4">
    <name type="scientific">Candidatus Woesebacteria bacterium RBG_13_36_22</name>
    <dbReference type="NCBI Taxonomy" id="1802478"/>
    <lineage>
        <taxon>Bacteria</taxon>
        <taxon>Candidatus Woeseibacteriota</taxon>
    </lineage>
</organism>
<dbReference type="EMBL" id="MGFQ01000030">
    <property type="protein sequence ID" value="OGM09007.1"/>
    <property type="molecule type" value="Genomic_DNA"/>
</dbReference>
<keyword evidence="2" id="KW-1133">Transmembrane helix</keyword>
<proteinExistence type="predicted"/>
<evidence type="ECO:0000256" key="1">
    <source>
        <dbReference type="ARBA" id="ARBA00022481"/>
    </source>
</evidence>
<keyword evidence="2" id="KW-0472">Membrane</keyword>
<dbReference type="Pfam" id="PF07963">
    <property type="entry name" value="N_methyl"/>
    <property type="match status" value="1"/>
</dbReference>
<keyword evidence="1" id="KW-0488">Methylation</keyword>
<dbReference type="Proteomes" id="UP000176939">
    <property type="component" value="Unassembled WGS sequence"/>
</dbReference>
<protein>
    <recommendedName>
        <fullName evidence="5">Type II secretion system protein GspG C-terminal domain-containing protein</fullName>
    </recommendedName>
</protein>
<evidence type="ECO:0008006" key="5">
    <source>
        <dbReference type="Google" id="ProtNLM"/>
    </source>
</evidence>
<feature type="transmembrane region" description="Helical" evidence="2">
    <location>
        <begin position="12"/>
        <end position="36"/>
    </location>
</feature>
<dbReference type="AlphaFoldDB" id="A0A1F7X209"/>